<reference evidence="3" key="1">
    <citation type="submission" date="2016-09" db="EMBL/GenBank/DDBJ databases">
        <authorList>
            <person name="Jeantristanb JTB J.-T."/>
            <person name="Ricardo R."/>
        </authorList>
    </citation>
    <scope>NUCLEOTIDE SEQUENCE [LARGE SCALE GENOMIC DNA]</scope>
</reference>
<sequence>MTAFLTVFVVVGALVQGVVGSLRYQSDDRVNNPYQSGATDSRCKDGRYFSRSSKKCLECSGKFRNSLRCTEDEALSCDYGYLFNGKCVRRTICSGAYYVSPRDGASCLPCPDRNAASCDAFGTSVTCSYGVETAGLCHAVSCPSGQVVAQDGRSCARRLKGEDATAGQRVLLNCRRGMRLLDGTCVNCPTSSDGTACCTDPFATSCTDVDTSLTCRKGYGLPTDVSRTCLQQYTVSRFGSEGRRLRPLTGHGKLGLGQSFETAYVIPSTTYVKCVAFSRIASERIAYYSAATSSCVLQGLSTFDPTTLTQAPTGFSLSVLGRCQDTMTRSPGKDALRLGARCIEQIFYIGDKGNRNRPARY</sequence>
<organism evidence="2 3">
    <name type="scientific">Microbotryum intermedium</name>
    <dbReference type="NCBI Taxonomy" id="269621"/>
    <lineage>
        <taxon>Eukaryota</taxon>
        <taxon>Fungi</taxon>
        <taxon>Dikarya</taxon>
        <taxon>Basidiomycota</taxon>
        <taxon>Pucciniomycotina</taxon>
        <taxon>Microbotryomycetes</taxon>
        <taxon>Microbotryales</taxon>
        <taxon>Microbotryaceae</taxon>
        <taxon>Microbotryum</taxon>
    </lineage>
</organism>
<name>A0A238F1Y8_9BASI</name>
<dbReference type="AlphaFoldDB" id="A0A238F1Y8"/>
<dbReference type="InterPro" id="IPR009030">
    <property type="entry name" value="Growth_fac_rcpt_cys_sf"/>
</dbReference>
<accession>A0A238F1Y8</accession>
<keyword evidence="3" id="KW-1185">Reference proteome</keyword>
<gene>
    <name evidence="2" type="ORF">BQ2448_261</name>
</gene>
<dbReference type="Proteomes" id="UP000198372">
    <property type="component" value="Unassembled WGS sequence"/>
</dbReference>
<evidence type="ECO:0000313" key="2">
    <source>
        <dbReference type="EMBL" id="SCV68140.1"/>
    </source>
</evidence>
<protein>
    <submittedName>
        <fullName evidence="2">BQ2448_261 protein</fullName>
    </submittedName>
</protein>
<evidence type="ECO:0000256" key="1">
    <source>
        <dbReference type="SAM" id="SignalP"/>
    </source>
</evidence>
<proteinExistence type="predicted"/>
<evidence type="ECO:0000313" key="3">
    <source>
        <dbReference type="Proteomes" id="UP000198372"/>
    </source>
</evidence>
<feature type="signal peptide" evidence="1">
    <location>
        <begin position="1"/>
        <end position="20"/>
    </location>
</feature>
<keyword evidence="1" id="KW-0732">Signal</keyword>
<dbReference type="OrthoDB" id="6136178at2759"/>
<dbReference type="EMBL" id="FMSP01000003">
    <property type="protein sequence ID" value="SCV68140.1"/>
    <property type="molecule type" value="Genomic_DNA"/>
</dbReference>
<feature type="chain" id="PRO_5012963706" evidence="1">
    <location>
        <begin position="21"/>
        <end position="361"/>
    </location>
</feature>
<dbReference type="SUPFAM" id="SSF57184">
    <property type="entry name" value="Growth factor receptor domain"/>
    <property type="match status" value="1"/>
</dbReference>